<keyword evidence="4 5" id="KW-0472">Membrane</keyword>
<dbReference type="AlphaFoldDB" id="A0A4U6D8R4"/>
<keyword evidence="7" id="KW-1185">Reference proteome</keyword>
<dbReference type="Gene3D" id="1.20.1250.20">
    <property type="entry name" value="MFS general substrate transporter like domains"/>
    <property type="match status" value="1"/>
</dbReference>
<dbReference type="Proteomes" id="UP000304900">
    <property type="component" value="Unassembled WGS sequence"/>
</dbReference>
<feature type="transmembrane region" description="Helical" evidence="5">
    <location>
        <begin position="175"/>
        <end position="197"/>
    </location>
</feature>
<evidence type="ECO:0000313" key="6">
    <source>
        <dbReference type="EMBL" id="TKT92498.1"/>
    </source>
</evidence>
<dbReference type="InterPro" id="IPR036259">
    <property type="entry name" value="MFS_trans_sf"/>
</dbReference>
<evidence type="ECO:0000313" key="7">
    <source>
        <dbReference type="Proteomes" id="UP000304900"/>
    </source>
</evidence>
<feature type="transmembrane region" description="Helical" evidence="5">
    <location>
        <begin position="54"/>
        <end position="73"/>
    </location>
</feature>
<feature type="transmembrane region" description="Helical" evidence="5">
    <location>
        <begin position="371"/>
        <end position="394"/>
    </location>
</feature>
<dbReference type="GO" id="GO:0005886">
    <property type="term" value="C:plasma membrane"/>
    <property type="evidence" value="ECO:0007669"/>
    <property type="project" value="TreeGrafter"/>
</dbReference>
<feature type="transmembrane region" description="Helical" evidence="5">
    <location>
        <begin position="209"/>
        <end position="228"/>
    </location>
</feature>
<protein>
    <submittedName>
        <fullName evidence="6">MFS transporter</fullName>
    </submittedName>
</protein>
<feature type="transmembrane region" description="Helical" evidence="5">
    <location>
        <begin position="406"/>
        <end position="431"/>
    </location>
</feature>
<comment type="subcellular location">
    <subcellularLocation>
        <location evidence="1">Membrane</location>
        <topology evidence="1">Multi-pass membrane protein</topology>
    </subcellularLocation>
</comment>
<gene>
    <name evidence="6" type="ORF">FDK13_11095</name>
</gene>
<feature type="transmembrane region" description="Helical" evidence="5">
    <location>
        <begin position="117"/>
        <end position="134"/>
    </location>
</feature>
<organism evidence="6 7">
    <name type="scientific">Dyadobacter frigoris</name>
    <dbReference type="NCBI Taxonomy" id="2576211"/>
    <lineage>
        <taxon>Bacteria</taxon>
        <taxon>Pseudomonadati</taxon>
        <taxon>Bacteroidota</taxon>
        <taxon>Cytophagia</taxon>
        <taxon>Cytophagales</taxon>
        <taxon>Spirosomataceae</taxon>
        <taxon>Dyadobacter</taxon>
    </lineage>
</organism>
<dbReference type="Pfam" id="PF07690">
    <property type="entry name" value="MFS_1"/>
    <property type="match status" value="1"/>
</dbReference>
<feature type="transmembrane region" description="Helical" evidence="5">
    <location>
        <begin position="342"/>
        <end position="359"/>
    </location>
</feature>
<reference evidence="6 7" key="1">
    <citation type="submission" date="2019-05" db="EMBL/GenBank/DDBJ databases">
        <title>Dyadobacter AR-3-8 sp. nov., isolated from arctic soil.</title>
        <authorList>
            <person name="Chaudhary D.K."/>
        </authorList>
    </citation>
    <scope>NUCLEOTIDE SEQUENCE [LARGE SCALE GENOMIC DNA]</scope>
    <source>
        <strain evidence="6 7">AR-3-8</strain>
    </source>
</reference>
<dbReference type="EMBL" id="SZVO01000004">
    <property type="protein sequence ID" value="TKT92498.1"/>
    <property type="molecule type" value="Genomic_DNA"/>
</dbReference>
<keyword evidence="3 5" id="KW-1133">Transmembrane helix</keyword>
<evidence type="ECO:0000256" key="1">
    <source>
        <dbReference type="ARBA" id="ARBA00004141"/>
    </source>
</evidence>
<evidence type="ECO:0000256" key="3">
    <source>
        <dbReference type="ARBA" id="ARBA00022989"/>
    </source>
</evidence>
<feature type="transmembrane region" description="Helical" evidence="5">
    <location>
        <begin position="20"/>
        <end position="42"/>
    </location>
</feature>
<proteinExistence type="predicted"/>
<feature type="transmembrane region" description="Helical" evidence="5">
    <location>
        <begin position="85"/>
        <end position="111"/>
    </location>
</feature>
<dbReference type="PANTHER" id="PTHR23501">
    <property type="entry name" value="MAJOR FACILITATOR SUPERFAMILY"/>
    <property type="match status" value="1"/>
</dbReference>
<evidence type="ECO:0000256" key="2">
    <source>
        <dbReference type="ARBA" id="ARBA00022692"/>
    </source>
</evidence>
<feature type="transmembrane region" description="Helical" evidence="5">
    <location>
        <begin position="240"/>
        <end position="258"/>
    </location>
</feature>
<name>A0A4U6D8R4_9BACT</name>
<dbReference type="GO" id="GO:0022857">
    <property type="term" value="F:transmembrane transporter activity"/>
    <property type="evidence" value="ECO:0007669"/>
    <property type="project" value="InterPro"/>
</dbReference>
<feature type="transmembrane region" description="Helical" evidence="5">
    <location>
        <begin position="494"/>
        <end position="516"/>
    </location>
</feature>
<feature type="transmembrane region" description="Helical" evidence="5">
    <location>
        <begin position="146"/>
        <end position="169"/>
    </location>
</feature>
<evidence type="ECO:0000256" key="5">
    <source>
        <dbReference type="SAM" id="Phobius"/>
    </source>
</evidence>
<dbReference type="OrthoDB" id="622032at2"/>
<keyword evidence="2 5" id="KW-0812">Transmembrane</keyword>
<evidence type="ECO:0000256" key="4">
    <source>
        <dbReference type="ARBA" id="ARBA00023136"/>
    </source>
</evidence>
<comment type="caution">
    <text evidence="6">The sequence shown here is derived from an EMBL/GenBank/DDBJ whole genome shotgun (WGS) entry which is preliminary data.</text>
</comment>
<accession>A0A4U6D8R4</accession>
<dbReference type="SUPFAM" id="SSF103473">
    <property type="entry name" value="MFS general substrate transporter"/>
    <property type="match status" value="1"/>
</dbReference>
<feature type="transmembrane region" description="Helical" evidence="5">
    <location>
        <begin position="309"/>
        <end position="330"/>
    </location>
</feature>
<dbReference type="InterPro" id="IPR011701">
    <property type="entry name" value="MFS"/>
</dbReference>
<feature type="transmembrane region" description="Helical" evidence="5">
    <location>
        <begin position="270"/>
        <end position="289"/>
    </location>
</feature>
<sequence length="533" mass="59818">MNNSTYFKDWISGWEWGIRIGLFVILLSALVQFGLFAMTQNYMVSLPGAQPEDISFALLLTYVGILSILPVQFRFLRFFQTRSYLAINIMAGLMISILSFQCTDITLFLILRYFQGIVVGNIAAAILTLVFSRLKTEHMQAVGSSVFYGTILSNTIIAGLVASVVVTSYDWKITYYYLMMLQLLSLLIVVLILKPVTGLKKYPLWQVDWRSFIVFSAGAASLTYTIIYGPKYYWFSDSRIQIAAVAAVAGILAFMYRQSAVKRPLINPDVFKSINFMTGLVLLAFYYGMKDSISLIYNYTGNTLKWSTAALMQLALVNLAGLVCFLVISAQLMIKKRHSARSFLLSGFSIMLIFHLWMYNLFTPDLSFADLVIPVFLQGAASGLLFVPLMIFVLSSAPVHTGTSGLVVAAYARCLATLNSIAGFYTMQLYFNKYFKTSFLNYLTPESQLTSEKLIGYRQLFQSKGYSASLAQLLANSFLDQSVNQQTQLLTNKAVFMVFTIILGLILVLLVAVPSINKTCLHWSKAMFTWPRN</sequence>
<dbReference type="RefSeq" id="WP_137340043.1">
    <property type="nucleotide sequence ID" value="NZ_BSQH01000014.1"/>
</dbReference>